<evidence type="ECO:0000313" key="2">
    <source>
        <dbReference type="Proteomes" id="UP001209878"/>
    </source>
</evidence>
<dbReference type="AlphaFoldDB" id="A0AAD9P9A0"/>
<dbReference type="Proteomes" id="UP001209878">
    <property type="component" value="Unassembled WGS sequence"/>
</dbReference>
<proteinExistence type="predicted"/>
<gene>
    <name evidence="1" type="ORF">NP493_78g01001</name>
</gene>
<comment type="caution">
    <text evidence="1">The sequence shown here is derived from an EMBL/GenBank/DDBJ whole genome shotgun (WGS) entry which is preliminary data.</text>
</comment>
<sequence>MIKFPQDPIQPLVNHVHTSCISIKNVHDTKRHTFLLRTHSNQHICHDIIIRLQKFNKRFIQLDADSYFVPVNSVFPVYRLHRVSTKLESFSRTGIQKISSNILQCICSVSLTSPIAFPQHVWPARPSFSSSFLSLPHRPHVPRLQLPLVELVLLV</sequence>
<evidence type="ECO:0000313" key="1">
    <source>
        <dbReference type="EMBL" id="KAK2190483.1"/>
    </source>
</evidence>
<accession>A0AAD9P9A0</accession>
<protein>
    <submittedName>
        <fullName evidence="1">Uncharacterized protein</fullName>
    </submittedName>
</protein>
<dbReference type="EMBL" id="JAODUO010000078">
    <property type="protein sequence ID" value="KAK2190483.1"/>
    <property type="molecule type" value="Genomic_DNA"/>
</dbReference>
<reference evidence="1" key="1">
    <citation type="journal article" date="2023" name="Mol. Biol. Evol.">
        <title>Third-Generation Sequencing Reveals the Adaptive Role of the Epigenome in Three Deep-Sea Polychaetes.</title>
        <authorList>
            <person name="Perez M."/>
            <person name="Aroh O."/>
            <person name="Sun Y."/>
            <person name="Lan Y."/>
            <person name="Juniper S.K."/>
            <person name="Young C.R."/>
            <person name="Angers B."/>
            <person name="Qian P.Y."/>
        </authorList>
    </citation>
    <scope>NUCLEOTIDE SEQUENCE</scope>
    <source>
        <strain evidence="1">R07B-5</strain>
    </source>
</reference>
<keyword evidence="2" id="KW-1185">Reference proteome</keyword>
<organism evidence="1 2">
    <name type="scientific">Ridgeia piscesae</name>
    <name type="common">Tubeworm</name>
    <dbReference type="NCBI Taxonomy" id="27915"/>
    <lineage>
        <taxon>Eukaryota</taxon>
        <taxon>Metazoa</taxon>
        <taxon>Spiralia</taxon>
        <taxon>Lophotrochozoa</taxon>
        <taxon>Annelida</taxon>
        <taxon>Polychaeta</taxon>
        <taxon>Sedentaria</taxon>
        <taxon>Canalipalpata</taxon>
        <taxon>Sabellida</taxon>
        <taxon>Siboglinidae</taxon>
        <taxon>Ridgeia</taxon>
    </lineage>
</organism>
<name>A0AAD9P9A0_RIDPI</name>